<dbReference type="InterPro" id="IPR004308">
    <property type="entry name" value="GCS"/>
</dbReference>
<dbReference type="Proteomes" id="UP000039865">
    <property type="component" value="Unassembled WGS sequence"/>
</dbReference>
<keyword evidence="12" id="KW-1133">Transmembrane helix</keyword>
<comment type="similarity">
    <text evidence="2 10">Belongs to the glutamate--cysteine ligase type 3 family.</text>
</comment>
<keyword evidence="6 10" id="KW-0547">Nucleotide-binding</keyword>
<evidence type="ECO:0000256" key="11">
    <source>
        <dbReference type="SAM" id="MobiDB-lite"/>
    </source>
</evidence>
<dbReference type="SUPFAM" id="SSF55931">
    <property type="entry name" value="Glutamine synthetase/guanido kinase"/>
    <property type="match status" value="1"/>
</dbReference>
<dbReference type="GO" id="GO:0005524">
    <property type="term" value="F:ATP binding"/>
    <property type="evidence" value="ECO:0007669"/>
    <property type="project" value="UniProtKB-UniRule"/>
</dbReference>
<proteinExistence type="inferred from homology"/>
<dbReference type="Gene3D" id="1.10.8.960">
    <property type="match status" value="1"/>
</dbReference>
<gene>
    <name evidence="13" type="primary">Contig7860.g8382</name>
    <name evidence="13" type="ORF">STYLEM_3796</name>
</gene>
<protein>
    <recommendedName>
        <fullName evidence="3 10">Glutamate--cysteine ligase</fullName>
        <ecNumber evidence="3 10">6.3.2.2</ecNumber>
    </recommendedName>
    <alternativeName>
        <fullName evidence="9 10">Gamma-ECS</fullName>
    </alternativeName>
    <alternativeName>
        <fullName evidence="8 10">Gamma-glutamylcysteine synthetase</fullName>
    </alternativeName>
</protein>
<dbReference type="InParanoid" id="A0A078A041"/>
<dbReference type="AlphaFoldDB" id="A0A078A041"/>
<feature type="transmembrane region" description="Helical" evidence="12">
    <location>
        <begin position="80"/>
        <end position="101"/>
    </location>
</feature>
<keyword evidence="12" id="KW-0472">Membrane</keyword>
<keyword evidence="7 10" id="KW-0067">ATP-binding</keyword>
<dbReference type="PANTHER" id="PTHR11164">
    <property type="entry name" value="GLUTAMATE CYSTEINE LIGASE"/>
    <property type="match status" value="1"/>
</dbReference>
<evidence type="ECO:0000256" key="1">
    <source>
        <dbReference type="ARBA" id="ARBA00005006"/>
    </source>
</evidence>
<feature type="transmembrane region" description="Helical" evidence="12">
    <location>
        <begin position="311"/>
        <end position="328"/>
    </location>
</feature>
<feature type="compositionally biased region" description="Low complexity" evidence="11">
    <location>
        <begin position="166"/>
        <end position="178"/>
    </location>
</feature>
<sequence>MPLLKSSLDIILINKDTPRLIVERTFYLLNLIEKHLFVNQDILGRFVMLNQSQISLTYGIVVFTTTTLVLLNYKCMIRTLIALIIGSILYFNVDFNFDFAVPVNQENLRIIGILLLIIFSLFYIEDTKSQTQLLAISSDQIDQGRKKGKGNKNNQVGKEQKEKSLNSQNQQINQNNTKQRVENRGNSKVNYNDKELIEKYKKNGLLQFLNVYLNHKDRFIKKEALHWGEEIEYTLYSIDPQSRKVQLANMGYSLIQGFNQQEDPEVYLQPEFGNFMVEAVPKTPYNSTEDLEDLLKCDFQIKKRRQILEKYFLLYEIGLLTLASPIILGTPNHISIEDPDLAEEVQRFEGRLQERNTYSQSQFTIDSTENPHPRFSGLMQSIRERRGEKVEILVPIYVDKNTNLTEKTTDEPKPGFIYMDSMAFGMGCSCLQVTFESQTLNHARYIHDQLLPWTPIFAALSSNAPIFKGKLADIDMRWTVISQSVDCRTKEERDSTSENYIPKSRYGTQNHYLSNHKYVKQEYMDTIQYKVSEEHMKILQKDNMLDDRLAYHIATLFARDPIPTFSNEHDESLFDNQEITAHFENLQSTNWNSMRFKPPPSVQSKIGWRVEFRTMDIQITDYENSVFIIVLCLVQNVINNYDVNFLMPISKIDENMNRAHMINAYTEQKFWFRKNIINSADYKKCKLQESDYIISSEEEKFSETEDEFVELYIREIIEGNPEIGFKGIYPLIYEYLRDHYPKDQVEKVNEYLDFFLQRAKGFHPTGASYIRNLVLNHPEYKQDSIISQPIAHDIIADILEIGSNEEKRQQYYGNK</sequence>
<evidence type="ECO:0000256" key="2">
    <source>
        <dbReference type="ARBA" id="ARBA00008100"/>
    </source>
</evidence>
<evidence type="ECO:0000256" key="10">
    <source>
        <dbReference type="RuleBase" id="RU367135"/>
    </source>
</evidence>
<evidence type="ECO:0000256" key="8">
    <source>
        <dbReference type="ARBA" id="ARBA00030585"/>
    </source>
</evidence>
<name>A0A078A041_STYLE</name>
<evidence type="ECO:0000256" key="4">
    <source>
        <dbReference type="ARBA" id="ARBA00022598"/>
    </source>
</evidence>
<evidence type="ECO:0000313" key="13">
    <source>
        <dbReference type="EMBL" id="CDW74813.1"/>
    </source>
</evidence>
<dbReference type="EC" id="6.3.2.2" evidence="3 10"/>
<accession>A0A078A041</accession>
<keyword evidence="14" id="KW-1185">Reference proteome</keyword>
<feature type="transmembrane region" description="Helical" evidence="12">
    <location>
        <begin position="107"/>
        <end position="124"/>
    </location>
</feature>
<evidence type="ECO:0000256" key="7">
    <source>
        <dbReference type="ARBA" id="ARBA00022840"/>
    </source>
</evidence>
<evidence type="ECO:0000256" key="12">
    <source>
        <dbReference type="SAM" id="Phobius"/>
    </source>
</evidence>
<organism evidence="13 14">
    <name type="scientific">Stylonychia lemnae</name>
    <name type="common">Ciliate</name>
    <dbReference type="NCBI Taxonomy" id="5949"/>
    <lineage>
        <taxon>Eukaryota</taxon>
        <taxon>Sar</taxon>
        <taxon>Alveolata</taxon>
        <taxon>Ciliophora</taxon>
        <taxon>Intramacronucleata</taxon>
        <taxon>Spirotrichea</taxon>
        <taxon>Stichotrichia</taxon>
        <taxon>Sporadotrichida</taxon>
        <taxon>Oxytrichidae</taxon>
        <taxon>Stylonychinae</taxon>
        <taxon>Stylonychia</taxon>
    </lineage>
</organism>
<dbReference type="FunCoup" id="A0A078A041">
    <property type="interactions" value="96"/>
</dbReference>
<reference evidence="13 14" key="1">
    <citation type="submission" date="2014-06" db="EMBL/GenBank/DDBJ databases">
        <authorList>
            <person name="Swart Estienne"/>
        </authorList>
    </citation>
    <scope>NUCLEOTIDE SEQUENCE [LARGE SCALE GENOMIC DNA]</scope>
    <source>
        <strain evidence="13 14">130c</strain>
    </source>
</reference>
<dbReference type="Pfam" id="PF03074">
    <property type="entry name" value="GCS"/>
    <property type="match status" value="1"/>
</dbReference>
<evidence type="ECO:0000256" key="9">
    <source>
        <dbReference type="ARBA" id="ARBA00032122"/>
    </source>
</evidence>
<dbReference type="EMBL" id="CCKQ01003683">
    <property type="protein sequence ID" value="CDW74813.1"/>
    <property type="molecule type" value="Genomic_DNA"/>
</dbReference>
<dbReference type="UniPathway" id="UPA00142">
    <property type="reaction ID" value="UER00209"/>
</dbReference>
<feature type="transmembrane region" description="Helical" evidence="12">
    <location>
        <begin position="54"/>
        <end position="73"/>
    </location>
</feature>
<evidence type="ECO:0000256" key="3">
    <source>
        <dbReference type="ARBA" id="ARBA00012220"/>
    </source>
</evidence>
<evidence type="ECO:0000313" key="14">
    <source>
        <dbReference type="Proteomes" id="UP000039865"/>
    </source>
</evidence>
<dbReference type="Gene3D" id="3.30.590.50">
    <property type="match status" value="2"/>
</dbReference>
<dbReference type="GO" id="GO:0006750">
    <property type="term" value="P:glutathione biosynthetic process"/>
    <property type="evidence" value="ECO:0007669"/>
    <property type="project" value="UniProtKB-UniRule"/>
</dbReference>
<comment type="pathway">
    <text evidence="1 10">Sulfur metabolism; glutathione biosynthesis; glutathione from L-cysteine and L-glutamate: step 1/2.</text>
</comment>
<keyword evidence="12" id="KW-0812">Transmembrane</keyword>
<comment type="catalytic activity">
    <reaction evidence="10">
        <text>L-cysteine + L-glutamate + ATP = gamma-L-glutamyl-L-cysteine + ADP + phosphate + H(+)</text>
        <dbReference type="Rhea" id="RHEA:13285"/>
        <dbReference type="ChEBI" id="CHEBI:15378"/>
        <dbReference type="ChEBI" id="CHEBI:29985"/>
        <dbReference type="ChEBI" id="CHEBI:30616"/>
        <dbReference type="ChEBI" id="CHEBI:35235"/>
        <dbReference type="ChEBI" id="CHEBI:43474"/>
        <dbReference type="ChEBI" id="CHEBI:58173"/>
        <dbReference type="ChEBI" id="CHEBI:456216"/>
        <dbReference type="EC" id="6.3.2.2"/>
    </reaction>
</comment>
<dbReference type="PANTHER" id="PTHR11164:SF0">
    <property type="entry name" value="GLUTAMATE--CYSTEINE LIGASE CATALYTIC SUBUNIT"/>
    <property type="match status" value="1"/>
</dbReference>
<dbReference type="OMA" id="ATWMRRF"/>
<keyword evidence="5 10" id="KW-0317">Glutathione biosynthesis</keyword>
<dbReference type="InterPro" id="IPR014746">
    <property type="entry name" value="Gln_synth/guanido_kin_cat_dom"/>
</dbReference>
<evidence type="ECO:0000256" key="5">
    <source>
        <dbReference type="ARBA" id="ARBA00022684"/>
    </source>
</evidence>
<keyword evidence="4 10" id="KW-0436">Ligase</keyword>
<dbReference type="GO" id="GO:0004357">
    <property type="term" value="F:glutamate-cysteine ligase activity"/>
    <property type="evidence" value="ECO:0007669"/>
    <property type="project" value="UniProtKB-UniRule"/>
</dbReference>
<dbReference type="OrthoDB" id="7939818at2759"/>
<evidence type="ECO:0000256" key="6">
    <source>
        <dbReference type="ARBA" id="ARBA00022741"/>
    </source>
</evidence>
<feature type="region of interest" description="Disordered" evidence="11">
    <location>
        <begin position="143"/>
        <end position="187"/>
    </location>
</feature>